<name>A0A1Y5NGC7_9BACT</name>
<dbReference type="Proteomes" id="UP000195893">
    <property type="component" value="Unassembled WGS sequence"/>
</dbReference>
<accession>A0A1Y5NGC7</accession>
<proteinExistence type="predicted"/>
<sequence length="195" mass="22497">MIYEQLKILIQNSDKKALSKALGYVREQNFTRALANLEAANSLDEFITKGHFDWAHSSETLILAFSKHFALNIDAELGEVQKLYNERVKFRGSYIYIDTDFRRKGEPIFALAMAQHLRYISLTPFLDELCFKALHEQLKVISKITKNYYQKTQTLPIFGAITGFNLYFLGKDYSLDTNGNFTDKEIAEQVATIKF</sequence>
<comment type="caution">
    <text evidence="1">The sequence shown here is derived from an EMBL/GenBank/DDBJ whole genome shotgun (WGS) entry which is preliminary data.</text>
</comment>
<gene>
    <name evidence="1" type="ORF">B9N60_01240</name>
</gene>
<dbReference type="EMBL" id="NDYQ01000001">
    <property type="protein sequence ID" value="OUT19569.1"/>
    <property type="molecule type" value="Genomic_DNA"/>
</dbReference>
<reference evidence="1 2" key="1">
    <citation type="submission" date="2017-04" db="EMBL/GenBank/DDBJ databases">
        <title>Complete genome of Campylobacter concisus ATCC 33237T and draft genomes for an additional eight well characterized C. concisus strains.</title>
        <authorList>
            <person name="Cornelius A.J."/>
            <person name="Miller W.G."/>
            <person name="Lastovica A.J."/>
            <person name="On S.L."/>
            <person name="French N.P."/>
            <person name="Vandenberg O."/>
            <person name="Biggs P.J."/>
        </authorList>
    </citation>
    <scope>NUCLEOTIDE SEQUENCE [LARGE SCALE GENOMIC DNA]</scope>
    <source>
        <strain evidence="1 2">Lasto127.99</strain>
    </source>
</reference>
<evidence type="ECO:0000313" key="1">
    <source>
        <dbReference type="EMBL" id="OUT19569.1"/>
    </source>
</evidence>
<protein>
    <submittedName>
        <fullName evidence="1">Uncharacterized protein</fullName>
    </submittedName>
</protein>
<dbReference type="RefSeq" id="WP_087580984.1">
    <property type="nucleotide sequence ID" value="NZ_NDYQ01000001.1"/>
</dbReference>
<evidence type="ECO:0000313" key="2">
    <source>
        <dbReference type="Proteomes" id="UP000195893"/>
    </source>
</evidence>
<dbReference type="AlphaFoldDB" id="A0A1Y5NGC7"/>
<organism evidence="1 2">
    <name type="scientific">Campylobacter concisus</name>
    <dbReference type="NCBI Taxonomy" id="199"/>
    <lineage>
        <taxon>Bacteria</taxon>
        <taxon>Pseudomonadati</taxon>
        <taxon>Campylobacterota</taxon>
        <taxon>Epsilonproteobacteria</taxon>
        <taxon>Campylobacterales</taxon>
        <taxon>Campylobacteraceae</taxon>
        <taxon>Campylobacter</taxon>
    </lineage>
</organism>